<comment type="similarity">
    <text evidence="1 3">Belongs to the GcvH family.</text>
</comment>
<dbReference type="PROSITE" id="PS50968">
    <property type="entry name" value="BIOTINYL_LIPOYL"/>
    <property type="match status" value="1"/>
</dbReference>
<dbReference type="HAMAP" id="MF_00272">
    <property type="entry name" value="GcvH"/>
    <property type="match status" value="1"/>
</dbReference>
<feature type="modified residue" description="N6-lipoyllysine" evidence="3 4">
    <location>
        <position position="59"/>
    </location>
</feature>
<evidence type="ECO:0000259" key="5">
    <source>
        <dbReference type="PROSITE" id="PS50968"/>
    </source>
</evidence>
<dbReference type="InterPro" id="IPR017453">
    <property type="entry name" value="GCV_H_sub"/>
</dbReference>
<dbReference type="PANTHER" id="PTHR11715:SF3">
    <property type="entry name" value="GLYCINE CLEAVAGE SYSTEM H PROTEIN-RELATED"/>
    <property type="match status" value="1"/>
</dbReference>
<dbReference type="GO" id="GO:0009249">
    <property type="term" value="P:protein lipoylation"/>
    <property type="evidence" value="ECO:0007669"/>
    <property type="project" value="TreeGrafter"/>
</dbReference>
<dbReference type="InterPro" id="IPR000089">
    <property type="entry name" value="Biotin_lipoyl"/>
</dbReference>
<keyword evidence="2 3" id="KW-0450">Lipoyl</keyword>
<evidence type="ECO:0000313" key="7">
    <source>
        <dbReference type="Proteomes" id="UP000589292"/>
    </source>
</evidence>
<dbReference type="InterPro" id="IPR033753">
    <property type="entry name" value="GCV_H/Fam206"/>
</dbReference>
<organism evidence="6 7">
    <name type="scientific">Sphingomonas ursincola</name>
    <dbReference type="NCBI Taxonomy" id="56361"/>
    <lineage>
        <taxon>Bacteria</taxon>
        <taxon>Pseudomonadati</taxon>
        <taxon>Pseudomonadota</taxon>
        <taxon>Alphaproteobacteria</taxon>
        <taxon>Sphingomonadales</taxon>
        <taxon>Sphingomonadaceae</taxon>
        <taxon>Sphingomonas</taxon>
    </lineage>
</organism>
<dbReference type="InterPro" id="IPR003016">
    <property type="entry name" value="2-oxoA_DH_lipoyl-BS"/>
</dbReference>
<dbReference type="Gene3D" id="2.40.50.100">
    <property type="match status" value="1"/>
</dbReference>
<evidence type="ECO:0000256" key="4">
    <source>
        <dbReference type="PIRSR" id="PIRSR617453-50"/>
    </source>
</evidence>
<dbReference type="CDD" id="cd06848">
    <property type="entry name" value="GCS_H"/>
    <property type="match status" value="1"/>
</dbReference>
<dbReference type="PROSITE" id="PS00189">
    <property type="entry name" value="LIPOYL"/>
    <property type="match status" value="1"/>
</dbReference>
<comment type="subunit">
    <text evidence="3">The glycine cleavage system is composed of four proteins: P, T, L and H.</text>
</comment>
<protein>
    <recommendedName>
        <fullName evidence="3">Glycine cleavage system H protein</fullName>
    </recommendedName>
</protein>
<sequence>MSRYFTEEHEWVEVEGKIATVGITEYAQQQLGDVVFVDVPAEGKQFDKGDEAAVVESVKAASDVYSPISGTIVEGNEVLADEPGLVNSDPEGDGWFFKLELSDEAELDALMDEAAYKKFVADL</sequence>
<feature type="domain" description="Lipoyl-binding" evidence="5">
    <location>
        <begin position="18"/>
        <end position="100"/>
    </location>
</feature>
<dbReference type="GO" id="GO:0019464">
    <property type="term" value="P:glycine decarboxylation via glycine cleavage system"/>
    <property type="evidence" value="ECO:0007669"/>
    <property type="project" value="UniProtKB-UniRule"/>
</dbReference>
<dbReference type="Proteomes" id="UP000589292">
    <property type="component" value="Unassembled WGS sequence"/>
</dbReference>
<keyword evidence="7" id="KW-1185">Reference proteome</keyword>
<proteinExistence type="inferred from homology"/>
<dbReference type="NCBIfam" id="NF002270">
    <property type="entry name" value="PRK01202.1"/>
    <property type="match status" value="1"/>
</dbReference>
<comment type="cofactor">
    <cofactor evidence="3">
        <name>(R)-lipoate</name>
        <dbReference type="ChEBI" id="CHEBI:83088"/>
    </cofactor>
    <text evidence="3">Binds 1 lipoyl cofactor covalently.</text>
</comment>
<dbReference type="EMBL" id="VDES01000003">
    <property type="protein sequence ID" value="MBA1375785.1"/>
    <property type="molecule type" value="Genomic_DNA"/>
</dbReference>
<comment type="caution">
    <text evidence="6">The sequence shown here is derived from an EMBL/GenBank/DDBJ whole genome shotgun (WGS) entry which is preliminary data.</text>
</comment>
<name>A0A7V8U9U4_9SPHN</name>
<gene>
    <name evidence="3 6" type="primary">gcvH</name>
    <name evidence="6" type="ORF">FG486_15680</name>
</gene>
<comment type="function">
    <text evidence="3">The glycine cleavage system catalyzes the degradation of glycine. The H protein shuttles the methylamine group of glycine from the P protein to the T protein.</text>
</comment>
<dbReference type="InterPro" id="IPR011053">
    <property type="entry name" value="Single_hybrid_motif"/>
</dbReference>
<dbReference type="GO" id="GO:0005960">
    <property type="term" value="C:glycine cleavage complex"/>
    <property type="evidence" value="ECO:0007669"/>
    <property type="project" value="InterPro"/>
</dbReference>
<evidence type="ECO:0000313" key="6">
    <source>
        <dbReference type="EMBL" id="MBA1375785.1"/>
    </source>
</evidence>
<evidence type="ECO:0000256" key="1">
    <source>
        <dbReference type="ARBA" id="ARBA00009249"/>
    </source>
</evidence>
<dbReference type="Pfam" id="PF01597">
    <property type="entry name" value="GCV_H"/>
    <property type="match status" value="1"/>
</dbReference>
<evidence type="ECO:0000256" key="3">
    <source>
        <dbReference type="HAMAP-Rule" id="MF_00272"/>
    </source>
</evidence>
<reference evidence="6 7" key="1">
    <citation type="journal article" date="1994" name="Int. J. Syst. Bacteriol.">
        <title>Phylogenetic positions of novel aerobic, bacteriochlorophyll a-containing bacteria and description of Roseococcus thiosulfatophilus gen. nov., sp. nov., Erythromicrobium ramosum gen. nov., sp. nov., and Erythrobacter litoralis sp. nov.</title>
        <authorList>
            <person name="Yurkov V."/>
            <person name="Stackebrandt E."/>
            <person name="Holmes A."/>
            <person name="Fuerst J.A."/>
            <person name="Hugenholtz P."/>
            <person name="Golecki J."/>
            <person name="Gad'on N."/>
            <person name="Gorlenko V.M."/>
            <person name="Kompantseva E.I."/>
            <person name="Drews G."/>
        </authorList>
    </citation>
    <scope>NUCLEOTIDE SEQUENCE [LARGE SCALE GENOMIC DNA]</scope>
    <source>
        <strain evidence="6 7">KR-99</strain>
    </source>
</reference>
<dbReference type="GO" id="GO:0005737">
    <property type="term" value="C:cytoplasm"/>
    <property type="evidence" value="ECO:0007669"/>
    <property type="project" value="TreeGrafter"/>
</dbReference>
<accession>A0A7V8U9U4</accession>
<dbReference type="SUPFAM" id="SSF51230">
    <property type="entry name" value="Single hybrid motif"/>
    <property type="match status" value="1"/>
</dbReference>
<evidence type="ECO:0000256" key="2">
    <source>
        <dbReference type="ARBA" id="ARBA00022823"/>
    </source>
</evidence>
<dbReference type="NCBIfam" id="TIGR00527">
    <property type="entry name" value="gcvH"/>
    <property type="match status" value="1"/>
</dbReference>
<dbReference type="InterPro" id="IPR002930">
    <property type="entry name" value="GCV_H"/>
</dbReference>
<dbReference type="PANTHER" id="PTHR11715">
    <property type="entry name" value="GLYCINE CLEAVAGE SYSTEM H PROTEIN"/>
    <property type="match status" value="1"/>
</dbReference>
<dbReference type="AlphaFoldDB" id="A0A7V8U9U4"/>
<dbReference type="RefSeq" id="WP_066275871.1">
    <property type="nucleotide sequence ID" value="NZ_BAAAGB010000001.1"/>
</dbReference>